<evidence type="ECO:0000313" key="6">
    <source>
        <dbReference type="Proteomes" id="UP000677875"/>
    </source>
</evidence>
<dbReference type="Pfam" id="PF00364">
    <property type="entry name" value="Biotin_lipoyl"/>
    <property type="match status" value="1"/>
</dbReference>
<protein>
    <recommendedName>
        <fullName evidence="1 3">Biotin carboxyl carrier protein of acetyl-CoA carboxylase</fullName>
    </recommendedName>
</protein>
<evidence type="ECO:0000256" key="2">
    <source>
        <dbReference type="ARBA" id="ARBA00023267"/>
    </source>
</evidence>
<evidence type="ECO:0000313" key="5">
    <source>
        <dbReference type="EMBL" id="MBQ0828241.1"/>
    </source>
</evidence>
<keyword evidence="3" id="KW-0443">Lipid metabolism</keyword>
<dbReference type="InterPro" id="IPR011053">
    <property type="entry name" value="Single_hybrid_motif"/>
</dbReference>
<evidence type="ECO:0000256" key="1">
    <source>
        <dbReference type="ARBA" id="ARBA00017562"/>
    </source>
</evidence>
<sequence length="77" mass="8393">MRAPLLGTLYRSPKPGEPPFVEVGDRVEADSALCIVEVMKLMNSVTAGVAGEVSRILVPDAELVEFDQPLFVVRRLP</sequence>
<gene>
    <name evidence="5" type="ORF">J5Y05_17330</name>
</gene>
<dbReference type="SUPFAM" id="SSF51230">
    <property type="entry name" value="Single hybrid motif"/>
    <property type="match status" value="1"/>
</dbReference>
<dbReference type="InterPro" id="IPR050709">
    <property type="entry name" value="Biotin_Carboxyl_Carrier/Decarb"/>
</dbReference>
<dbReference type="GO" id="GO:0006633">
    <property type="term" value="P:fatty acid biosynthetic process"/>
    <property type="evidence" value="ECO:0007669"/>
    <property type="project" value="UniProtKB-KW"/>
</dbReference>
<dbReference type="GO" id="GO:0003989">
    <property type="term" value="F:acetyl-CoA carboxylase activity"/>
    <property type="evidence" value="ECO:0007669"/>
    <property type="project" value="InterPro"/>
</dbReference>
<name>A0A940XH20_9ACTN</name>
<dbReference type="AlphaFoldDB" id="A0A940XH20"/>
<dbReference type="PROSITE" id="PS50968">
    <property type="entry name" value="BIOTINYL_LIPOYL"/>
    <property type="match status" value="1"/>
</dbReference>
<keyword evidence="3" id="KW-0275">Fatty acid biosynthesis</keyword>
<keyword evidence="3" id="KW-0276">Fatty acid metabolism</keyword>
<dbReference type="Gene3D" id="2.40.50.100">
    <property type="match status" value="1"/>
</dbReference>
<evidence type="ECO:0000259" key="4">
    <source>
        <dbReference type="PROSITE" id="PS50968"/>
    </source>
</evidence>
<dbReference type="PANTHER" id="PTHR45266:SF3">
    <property type="entry name" value="OXALOACETATE DECARBOXYLASE ALPHA CHAIN"/>
    <property type="match status" value="1"/>
</dbReference>
<dbReference type="GO" id="GO:0009317">
    <property type="term" value="C:acetyl-CoA carboxylase complex"/>
    <property type="evidence" value="ECO:0007669"/>
    <property type="project" value="InterPro"/>
</dbReference>
<comment type="pathway">
    <text evidence="3">Lipid metabolism; fatty acid biosynthesis.</text>
</comment>
<dbReference type="CDD" id="cd06850">
    <property type="entry name" value="biotinyl_domain"/>
    <property type="match status" value="1"/>
</dbReference>
<keyword evidence="3" id="KW-0444">Lipid biosynthesis</keyword>
<dbReference type="EMBL" id="JAGPNL010000004">
    <property type="protein sequence ID" value="MBQ0828241.1"/>
    <property type="molecule type" value="Genomic_DNA"/>
</dbReference>
<evidence type="ECO:0000256" key="3">
    <source>
        <dbReference type="RuleBase" id="RU364072"/>
    </source>
</evidence>
<keyword evidence="2 3" id="KW-0092">Biotin</keyword>
<keyword evidence="6" id="KW-1185">Reference proteome</keyword>
<comment type="function">
    <text evidence="3">This protein is a component of the acetyl coenzyme A carboxylase complex; first, biotin carboxylase catalyzes the carboxylation of the carrier protein and then the transcarboxylase transfers the carboxyl group to form malonyl-CoA.</text>
</comment>
<dbReference type="Proteomes" id="UP000677875">
    <property type="component" value="Unassembled WGS sequence"/>
</dbReference>
<dbReference type="InterPro" id="IPR001249">
    <property type="entry name" value="AcCoA_biotinCC"/>
</dbReference>
<accession>A0A940XH20</accession>
<reference evidence="5" key="1">
    <citation type="submission" date="2021-04" db="EMBL/GenBank/DDBJ databases">
        <title>Genome seq and assembly of Streptomyces sp. RG38.</title>
        <authorList>
            <person name="Chhetri G."/>
        </authorList>
    </citation>
    <scope>NUCLEOTIDE SEQUENCE</scope>
    <source>
        <strain evidence="5">RG38</strain>
    </source>
</reference>
<feature type="domain" description="Lipoyl-binding" evidence="4">
    <location>
        <begin position="1"/>
        <end position="74"/>
    </location>
</feature>
<comment type="caution">
    <text evidence="5">The sequence shown here is derived from an EMBL/GenBank/DDBJ whole genome shotgun (WGS) entry which is preliminary data.</text>
</comment>
<proteinExistence type="predicted"/>
<dbReference type="PRINTS" id="PR01071">
    <property type="entry name" value="ACOABIOTINCC"/>
</dbReference>
<dbReference type="InterPro" id="IPR000089">
    <property type="entry name" value="Biotin_lipoyl"/>
</dbReference>
<dbReference type="PANTHER" id="PTHR45266">
    <property type="entry name" value="OXALOACETATE DECARBOXYLASE ALPHA CHAIN"/>
    <property type="match status" value="1"/>
</dbReference>
<organism evidence="5 6">
    <name type="scientific">Streptomyces tagetis</name>
    <dbReference type="NCBI Taxonomy" id="2820809"/>
    <lineage>
        <taxon>Bacteria</taxon>
        <taxon>Bacillati</taxon>
        <taxon>Actinomycetota</taxon>
        <taxon>Actinomycetes</taxon>
        <taxon>Kitasatosporales</taxon>
        <taxon>Streptomycetaceae</taxon>
        <taxon>Streptomyces</taxon>
    </lineage>
</organism>